<name>A0AAD9MQ15_9ANNE</name>
<evidence type="ECO:0000313" key="3">
    <source>
        <dbReference type="Proteomes" id="UP001208570"/>
    </source>
</evidence>
<gene>
    <name evidence="2" type="ORF">LSH36_2499g00000</name>
</gene>
<feature type="compositionally biased region" description="Polar residues" evidence="1">
    <location>
        <begin position="1119"/>
        <end position="1132"/>
    </location>
</feature>
<feature type="region of interest" description="Disordered" evidence="1">
    <location>
        <begin position="1117"/>
        <end position="1158"/>
    </location>
</feature>
<dbReference type="EMBL" id="JAODUP010002488">
    <property type="protein sequence ID" value="KAK2138744.1"/>
    <property type="molecule type" value="Genomic_DNA"/>
</dbReference>
<feature type="non-terminal residue" evidence="2">
    <location>
        <position position="1976"/>
    </location>
</feature>
<feature type="region of interest" description="Disordered" evidence="1">
    <location>
        <begin position="1792"/>
        <end position="1811"/>
    </location>
</feature>
<feature type="compositionally biased region" description="Basic and acidic residues" evidence="1">
    <location>
        <begin position="1965"/>
        <end position="1976"/>
    </location>
</feature>
<organism evidence="2 3">
    <name type="scientific">Paralvinella palmiformis</name>
    <dbReference type="NCBI Taxonomy" id="53620"/>
    <lineage>
        <taxon>Eukaryota</taxon>
        <taxon>Metazoa</taxon>
        <taxon>Spiralia</taxon>
        <taxon>Lophotrochozoa</taxon>
        <taxon>Annelida</taxon>
        <taxon>Polychaeta</taxon>
        <taxon>Sedentaria</taxon>
        <taxon>Canalipalpata</taxon>
        <taxon>Terebellida</taxon>
        <taxon>Terebelliformia</taxon>
        <taxon>Alvinellidae</taxon>
        <taxon>Paralvinella</taxon>
    </lineage>
</organism>
<keyword evidence="3" id="KW-1185">Reference proteome</keyword>
<protein>
    <submittedName>
        <fullName evidence="2">Uncharacterized protein</fullName>
    </submittedName>
</protein>
<evidence type="ECO:0000313" key="2">
    <source>
        <dbReference type="EMBL" id="KAK2138744.1"/>
    </source>
</evidence>
<proteinExistence type="predicted"/>
<feature type="region of interest" description="Disordered" evidence="1">
    <location>
        <begin position="1848"/>
        <end position="1869"/>
    </location>
</feature>
<feature type="compositionally biased region" description="Acidic residues" evidence="1">
    <location>
        <begin position="1950"/>
        <end position="1964"/>
    </location>
</feature>
<accession>A0AAD9MQ15</accession>
<evidence type="ECO:0000256" key="1">
    <source>
        <dbReference type="SAM" id="MobiDB-lite"/>
    </source>
</evidence>
<dbReference type="Proteomes" id="UP001208570">
    <property type="component" value="Unassembled WGS sequence"/>
</dbReference>
<comment type="caution">
    <text evidence="2">The sequence shown here is derived from an EMBL/GenBank/DDBJ whole genome shotgun (WGS) entry which is preliminary data.</text>
</comment>
<feature type="region of interest" description="Disordered" evidence="1">
    <location>
        <begin position="1941"/>
        <end position="1976"/>
    </location>
</feature>
<reference evidence="2" key="1">
    <citation type="journal article" date="2023" name="Mol. Biol. Evol.">
        <title>Third-Generation Sequencing Reveals the Adaptive Role of the Epigenome in Three Deep-Sea Polychaetes.</title>
        <authorList>
            <person name="Perez M."/>
            <person name="Aroh O."/>
            <person name="Sun Y."/>
            <person name="Lan Y."/>
            <person name="Juniper S.K."/>
            <person name="Young C.R."/>
            <person name="Angers B."/>
            <person name="Qian P.Y."/>
        </authorList>
    </citation>
    <scope>NUCLEOTIDE SEQUENCE</scope>
    <source>
        <strain evidence="2">P08H-3</strain>
    </source>
</reference>
<sequence length="1976" mass="219208">NVKTTTIQAIPGQEIISPVKEPEVSHEISEGEVYCKEDVDEKDETTDDGTRVHSKIITVKHIIPIKDTVIVHGEVTDVVESEKIVGSEIVEEIVKVSPGLQEPYDVNVEKKTSVQESEETLPDGTWVKKTVKTTTIQAIPGQEIISPVKEPEVSHEISEGEVYCKEDVDEKDETTDDGTRVHSKIITVKHIKPIKDTVIVHGEVTDVVESEKIVGTEIVEEIVKVSPGLQEPYDVNVEKKTSVEESEETLPDGTWVKNKVKKTMIQAIPGQEIISPVKEPEVSHEISEGEVYCKEDVDEKDETTGDGTRVHSKIFTVKHIKPIKDTVIVRGEVTDIVESEKVVGTEIVEEIVKVSAGLQEPYDVNVEKKTSVQESEETLPDGTWVKRKIHTTNIGQSDVASPAIVGLKPNSVKGMCDQLPDGSSVDVYEEHLPDGRIVTKRVFCMRVDNAVIMKTQTYFPDGSLSEDVIKEEIVGADAKESPELDSDKLITCVEPDLKVNAPFPQSVSSTDTDKQATLTFSGTVLPETDEELKTTVDERVREKPVQSLATEPRASDVELKAAIVSDVEAEEFEVVDEASLTEDDSTIRSSVSPESSAVPGDVVEIQEESLDSAMIDEVPESTNLKTAVSEEEAEGFEIVEHVHADNLRDHTPEETGQDVCETKDEEYEIVEADSTHSVKEEYEQMEESHPSELSHTEKVSEELAVTGAEVSSTEQELKTAVVSEKETEEFDVVEEVSTDSEVLEPYDEVPAADIGSCDTELQTETTGDEFEIVGGTAVSADEVIQDESVVRATAESMLNDAMVSEQMLPESDAAITETTSDDFEHMEESVHTISESPVSLSHLTKDTVTDKLSLTAVVLKTGEDTHPSGVLDKDLSLPPQTLTEESLLLHDEPSLSEPTSKDVELAVHGTISKPQFELPVEIAPVPTDESIDLVTAQKQTDFVAEERVEKHEFETVSKQEATKDFEIESSLITDNQNTVEQIPAEDMTLPGQQPLADEHLAGGSVAPEPGVLFEKPATEEDVNVEYRKTVGAHKRPILGLPVDEESIIPDEEFHGVHHLPHALGDDFETYEEILPDGTVVTRRVSKTKVRKIVTRKIRRVGPDGEVIEDVFTEEVSDQDAMSETSSVVSSTCDYREISSPVPSLSPTDLASPDDSDIERGGIRVFTDTIEGEPQIETDVQEYEETLPDGTIVKRKVIKTKQKQTIVKRVVMEGPETALPASEEQAQEYLNQSFEPGYTKYTDTLEGEPESHTDVQEVEEILEDGTVIKRRLVTTTEHQLKTERVVLEGEEFPEFEGHEQAFQEIQEPSIEVEPHAERARGGYKDYEEPVDDEVILPEATTVVETAPQEMAKPADEEQIEAELQERKEPVIGAEMLAGIRSETQTEQIPADFESHEDRQDISTPVITITEDHSVPVDDDDFVHYYNLESHIEDITSRPSDVTSEEEHEFVDAQVPVTPHLPQPDNICYEKDHVSHVSQFTQEGKLAQGETVDDLVSIKGTGADAEFAQDKFVYETVDVLPTEKILSEDEEFHDALEEVTTTQEVPIAQALQELQEVMPDQIFEAVAMGDVVFERTPTEETPLELQEPCPLLEEWEAAKAEMLQHEEAVLREQSGKGISEKSAAKPGLISDQVIKYANVLTEHAFEEAIEEHYELQIEEISEDDYIEEMGDDVNVIEPLYENADEIEHEKQFEIDHAIADRGIVTTDVPEGIEQFIIQGAETEKLASLKAVPDQDLCQAEFQHDDFLQQEREAQVDTISVDRKDTVLPHQIVETELDRAEVLVDTKILKKTESAPAETKPAYQIKSPSEEVDSELRTEIVEEGVDMPPRELEQEAVVEIPVETELAKETESAAEVFEPELEESPVEEPIEEKEKAEVAVDILSPDRLVIEPGVIPVVTQIKSPSEEVDSELSTEIVEAAVEMPPRELEQEAVVEVPVETELAKETESAAEVIEPELEESPVEEPIEEKEKAEVAVDIL</sequence>
<feature type="compositionally biased region" description="Acidic residues" evidence="1">
    <location>
        <begin position="1854"/>
        <end position="1868"/>
    </location>
</feature>
<feature type="non-terminal residue" evidence="2">
    <location>
        <position position="1"/>
    </location>
</feature>